<dbReference type="Pfam" id="PF05013">
    <property type="entry name" value="FGase"/>
    <property type="match status" value="1"/>
</dbReference>
<accession>A0A1G6ZW97</accession>
<dbReference type="PIRSF" id="PIRSF029730">
    <property type="entry name" value="UCP029730"/>
    <property type="match status" value="1"/>
</dbReference>
<dbReference type="InterPro" id="IPR011227">
    <property type="entry name" value="UCP029730"/>
</dbReference>
<keyword evidence="1" id="KW-0378">Hydrolase</keyword>
<dbReference type="SUPFAM" id="SSF53187">
    <property type="entry name" value="Zn-dependent exopeptidases"/>
    <property type="match status" value="1"/>
</dbReference>
<gene>
    <name evidence="1" type="ORF">SAMN04488071_1981</name>
</gene>
<dbReference type="EMBL" id="FNAK01000004">
    <property type="protein sequence ID" value="SDE06799.1"/>
    <property type="molecule type" value="Genomic_DNA"/>
</dbReference>
<dbReference type="STRING" id="637679.GCA_001550055_01875"/>
<reference evidence="1 2" key="1">
    <citation type="submission" date="2016-10" db="EMBL/GenBank/DDBJ databases">
        <authorList>
            <person name="de Groot N.N."/>
        </authorList>
    </citation>
    <scope>NUCLEOTIDE SEQUENCE [LARGE SCALE GENOMIC DNA]</scope>
    <source>
        <strain evidence="1 2">CGMCC 1.9109</strain>
    </source>
</reference>
<dbReference type="GO" id="GO:0016787">
    <property type="term" value="F:hydrolase activity"/>
    <property type="evidence" value="ECO:0007669"/>
    <property type="project" value="UniProtKB-KW"/>
</dbReference>
<dbReference type="Proteomes" id="UP000183685">
    <property type="component" value="Unassembled WGS sequence"/>
</dbReference>
<evidence type="ECO:0000313" key="1">
    <source>
        <dbReference type="EMBL" id="SDE06799.1"/>
    </source>
</evidence>
<dbReference type="AlphaFoldDB" id="A0A1G6ZW97"/>
<organism evidence="1 2">
    <name type="scientific">Kordiimonas lacus</name>
    <dbReference type="NCBI Taxonomy" id="637679"/>
    <lineage>
        <taxon>Bacteria</taxon>
        <taxon>Pseudomonadati</taxon>
        <taxon>Pseudomonadota</taxon>
        <taxon>Alphaproteobacteria</taxon>
        <taxon>Kordiimonadales</taxon>
        <taxon>Kordiimonadaceae</taxon>
        <taxon>Kordiimonas</taxon>
    </lineage>
</organism>
<keyword evidence="2" id="KW-1185">Reference proteome</keyword>
<evidence type="ECO:0000313" key="2">
    <source>
        <dbReference type="Proteomes" id="UP000183685"/>
    </source>
</evidence>
<dbReference type="Gene3D" id="3.40.630.40">
    <property type="entry name" value="Zn-dependent exopeptidases"/>
    <property type="match status" value="1"/>
</dbReference>
<dbReference type="OrthoDB" id="9815326at2"/>
<sequence length="283" mass="31660">MLLDRKVKVQPFVGLSPKIHMRTLVYLMTAFPVQPEILNPEARTGLIILCDHASNHVPEGFDNLGLEDEVFSQHVAYDLGAAVVTRKMCELMGGAAVLAPVSRLLIDCNREPDSETLVPRVSDGIMVPANQDVTPSAVEARKRDYYTPFHDACAQLVEAHLDAGIVPLIAGMHSFTPEMNGEKRPWHAGFLWNKDPRLAQAMIGLMERETDLVVGDNQPYSGQHLYYTMQRHGADHGLPQTTIEIRQDLLEKPSMVDEWAALMADLLDECMGREDLTTRQFYP</sequence>
<dbReference type="InterPro" id="IPR007709">
    <property type="entry name" value="N-FG_amidohydro"/>
</dbReference>
<proteinExistence type="predicted"/>
<name>A0A1G6ZW97_9PROT</name>
<protein>
    <submittedName>
        <fullName evidence="1">Predicted N-formylglutamate amidohydrolase</fullName>
    </submittedName>
</protein>